<organism evidence="2 3">
    <name type="scientific">Mikania micrantha</name>
    <name type="common">bitter vine</name>
    <dbReference type="NCBI Taxonomy" id="192012"/>
    <lineage>
        <taxon>Eukaryota</taxon>
        <taxon>Viridiplantae</taxon>
        <taxon>Streptophyta</taxon>
        <taxon>Embryophyta</taxon>
        <taxon>Tracheophyta</taxon>
        <taxon>Spermatophyta</taxon>
        <taxon>Magnoliopsida</taxon>
        <taxon>eudicotyledons</taxon>
        <taxon>Gunneridae</taxon>
        <taxon>Pentapetalae</taxon>
        <taxon>asterids</taxon>
        <taxon>campanulids</taxon>
        <taxon>Asterales</taxon>
        <taxon>Asteraceae</taxon>
        <taxon>Asteroideae</taxon>
        <taxon>Heliantheae alliance</taxon>
        <taxon>Eupatorieae</taxon>
        <taxon>Mikania</taxon>
    </lineage>
</organism>
<accession>A0A5N6PSN6</accession>
<dbReference type="EMBL" id="SZYD01000003">
    <property type="protein sequence ID" value="KAD6795919.1"/>
    <property type="molecule type" value="Genomic_DNA"/>
</dbReference>
<protein>
    <submittedName>
        <fullName evidence="2">Uncharacterized protein</fullName>
    </submittedName>
</protein>
<sequence>MTSLSSCVDEVVAEAPCGSDEKVRWWQQWCSRVSTTIHSTITIATARPIPGGYLPPPPLVAGGDGGVDSGGNPKVRKKKGMK</sequence>
<evidence type="ECO:0000313" key="3">
    <source>
        <dbReference type="Proteomes" id="UP000326396"/>
    </source>
</evidence>
<evidence type="ECO:0000313" key="2">
    <source>
        <dbReference type="EMBL" id="KAD6795919.1"/>
    </source>
</evidence>
<keyword evidence="3" id="KW-1185">Reference proteome</keyword>
<dbReference type="AlphaFoldDB" id="A0A5N6PSN6"/>
<comment type="caution">
    <text evidence="2">The sequence shown here is derived from an EMBL/GenBank/DDBJ whole genome shotgun (WGS) entry which is preliminary data.</text>
</comment>
<evidence type="ECO:0000256" key="1">
    <source>
        <dbReference type="SAM" id="MobiDB-lite"/>
    </source>
</evidence>
<dbReference type="Proteomes" id="UP000326396">
    <property type="component" value="Linkage Group LG11"/>
</dbReference>
<proteinExistence type="predicted"/>
<name>A0A5N6PSN6_9ASTR</name>
<reference evidence="2 3" key="1">
    <citation type="submission" date="2019-05" db="EMBL/GenBank/DDBJ databases">
        <title>Mikania micrantha, genome provides insights into the molecular mechanism of rapid growth.</title>
        <authorList>
            <person name="Liu B."/>
        </authorList>
    </citation>
    <scope>NUCLEOTIDE SEQUENCE [LARGE SCALE GENOMIC DNA]</scope>
    <source>
        <strain evidence="2">NLD-2019</strain>
        <tissue evidence="2">Leaf</tissue>
    </source>
</reference>
<feature type="region of interest" description="Disordered" evidence="1">
    <location>
        <begin position="47"/>
        <end position="82"/>
    </location>
</feature>
<gene>
    <name evidence="2" type="ORF">E3N88_06815</name>
</gene>